<dbReference type="InterPro" id="IPR008984">
    <property type="entry name" value="SMAD_FHA_dom_sf"/>
</dbReference>
<dbReference type="EMBL" id="JANQDH010000062">
    <property type="protein sequence ID" value="MDH6060705.1"/>
    <property type="molecule type" value="Genomic_DNA"/>
</dbReference>
<dbReference type="Pfam" id="PF00498">
    <property type="entry name" value="FHA"/>
    <property type="match status" value="1"/>
</dbReference>
<evidence type="ECO:0000259" key="1">
    <source>
        <dbReference type="PROSITE" id="PS50006"/>
    </source>
</evidence>
<dbReference type="Proteomes" id="UP001159387">
    <property type="component" value="Unassembled WGS sequence"/>
</dbReference>
<evidence type="ECO:0000313" key="3">
    <source>
        <dbReference type="Proteomes" id="UP001159387"/>
    </source>
</evidence>
<gene>
    <name evidence="2" type="ORF">NWP17_09670</name>
</gene>
<organism evidence="2 3">
    <name type="scientific">Chrysosporum bergii ANA360D</name>
    <dbReference type="NCBI Taxonomy" id="617107"/>
    <lineage>
        <taxon>Bacteria</taxon>
        <taxon>Bacillati</taxon>
        <taxon>Cyanobacteriota</taxon>
        <taxon>Cyanophyceae</taxon>
        <taxon>Nostocales</taxon>
        <taxon>Nodulariaceae</taxon>
        <taxon>Chrysosporum</taxon>
    </lineage>
</organism>
<accession>A0AA43KC59</accession>
<feature type="domain" description="FHA" evidence="1">
    <location>
        <begin position="29"/>
        <end position="88"/>
    </location>
</feature>
<dbReference type="InterPro" id="IPR000253">
    <property type="entry name" value="FHA_dom"/>
</dbReference>
<dbReference type="SUPFAM" id="SSF49879">
    <property type="entry name" value="SMAD/FHA domain"/>
    <property type="match status" value="1"/>
</dbReference>
<dbReference type="SMART" id="SM00240">
    <property type="entry name" value="FHA"/>
    <property type="match status" value="1"/>
</dbReference>
<dbReference type="PROSITE" id="PS50006">
    <property type="entry name" value="FHA_DOMAIN"/>
    <property type="match status" value="1"/>
</dbReference>
<proteinExistence type="predicted"/>
<evidence type="ECO:0000313" key="2">
    <source>
        <dbReference type="EMBL" id="MDH6060705.1"/>
    </source>
</evidence>
<dbReference type="AlphaFoldDB" id="A0AA43KC59"/>
<protein>
    <submittedName>
        <fullName evidence="2">FHA domain-containing protein</fullName>
    </submittedName>
</protein>
<comment type="caution">
    <text evidence="2">The sequence shown here is derived from an EMBL/GenBank/DDBJ whole genome shotgun (WGS) entry which is preliminary data.</text>
</comment>
<sequence>MSTKIYETHLLIVEDDQGCKKFTLEENFYSLGRDQNCNIRVVSQFVSRRHATLVKVPEENNGYSYRIVDGDAQGKRSANGLIINGRKISVHDLKNEDEIIFGPNVRGIYYILANTQPYVTADSPEFDITLINPCMTEEKDT</sequence>
<name>A0AA43KC59_9CYAN</name>
<reference evidence="2 3" key="1">
    <citation type="journal article" date="2023" name="J. Phycol.">
        <title>Chrysosporum ovalisporum is synonymous with the true-branching cyanobacterium Umezakia natans (Nostocales/Aphanizomenonaceae).</title>
        <authorList>
            <person name="McGregor G.B."/>
            <person name="Sendall B.C."/>
            <person name="Niiyama Y."/>
            <person name="Tuji A."/>
            <person name="Willis A."/>
        </authorList>
    </citation>
    <scope>NUCLEOTIDE SEQUENCE [LARGE SCALE GENOMIC DNA]</scope>
    <source>
        <strain evidence="2 3">ANA360D</strain>
    </source>
</reference>
<dbReference type="Gene3D" id="2.60.200.20">
    <property type="match status" value="1"/>
</dbReference>
<dbReference type="RefSeq" id="WP_280654696.1">
    <property type="nucleotide sequence ID" value="NZ_JANQDH010000062.1"/>
</dbReference>
<keyword evidence="3" id="KW-1185">Reference proteome</keyword>